<dbReference type="InterPro" id="IPR005495">
    <property type="entry name" value="LptG/LptF_permease"/>
</dbReference>
<dbReference type="Pfam" id="PF03739">
    <property type="entry name" value="LptF_LptG"/>
    <property type="match status" value="1"/>
</dbReference>
<dbReference type="RefSeq" id="WP_274493557.1">
    <property type="nucleotide sequence ID" value="NZ_CP118166.1"/>
</dbReference>
<feature type="transmembrane region" description="Helical" evidence="6">
    <location>
        <begin position="97"/>
        <end position="117"/>
    </location>
</feature>
<protein>
    <submittedName>
        <fullName evidence="7">LptF/LptG family permease</fullName>
    </submittedName>
</protein>
<dbReference type="PANTHER" id="PTHR33529:SF6">
    <property type="entry name" value="YJGP_YJGQ FAMILY PERMEASE"/>
    <property type="match status" value="1"/>
</dbReference>
<keyword evidence="4 6" id="KW-1133">Transmembrane helix</keyword>
<feature type="transmembrane region" description="Helical" evidence="6">
    <location>
        <begin position="49"/>
        <end position="77"/>
    </location>
</feature>
<comment type="subcellular location">
    <subcellularLocation>
        <location evidence="1">Cell membrane</location>
        <topology evidence="1">Multi-pass membrane protein</topology>
    </subcellularLocation>
</comment>
<name>A0AAE9ZDL9_9PROT</name>
<dbReference type="GO" id="GO:0043190">
    <property type="term" value="C:ATP-binding cassette (ABC) transporter complex"/>
    <property type="evidence" value="ECO:0007669"/>
    <property type="project" value="TreeGrafter"/>
</dbReference>
<feature type="transmembrane region" description="Helical" evidence="6">
    <location>
        <begin position="308"/>
        <end position="330"/>
    </location>
</feature>
<evidence type="ECO:0000256" key="1">
    <source>
        <dbReference type="ARBA" id="ARBA00004651"/>
    </source>
</evidence>
<feature type="transmembrane region" description="Helical" evidence="6">
    <location>
        <begin position="336"/>
        <end position="357"/>
    </location>
</feature>
<keyword evidence="5 6" id="KW-0472">Membrane</keyword>
<evidence type="ECO:0000313" key="7">
    <source>
        <dbReference type="EMBL" id="WDI31670.1"/>
    </source>
</evidence>
<keyword evidence="8" id="KW-1185">Reference proteome</keyword>
<evidence type="ECO:0000256" key="5">
    <source>
        <dbReference type="ARBA" id="ARBA00023136"/>
    </source>
</evidence>
<dbReference type="PANTHER" id="PTHR33529">
    <property type="entry name" value="SLR0882 PROTEIN-RELATED"/>
    <property type="match status" value="1"/>
</dbReference>
<evidence type="ECO:0000256" key="6">
    <source>
        <dbReference type="SAM" id="Phobius"/>
    </source>
</evidence>
<dbReference type="EMBL" id="CP118166">
    <property type="protein sequence ID" value="WDI31670.1"/>
    <property type="molecule type" value="Genomic_DNA"/>
</dbReference>
<reference evidence="7" key="1">
    <citation type="submission" date="2023-02" db="EMBL/GenBank/DDBJ databases">
        <title>Genome sequence of Hyphococcus flavus.</title>
        <authorList>
            <person name="Rong J.-C."/>
            <person name="Zhao Q."/>
            <person name="Yi M."/>
            <person name="Wu J.-Y."/>
        </authorList>
    </citation>
    <scope>NUCLEOTIDE SEQUENCE</scope>
    <source>
        <strain evidence="7">MCCC 1K03223</strain>
    </source>
</reference>
<evidence type="ECO:0000256" key="3">
    <source>
        <dbReference type="ARBA" id="ARBA00022692"/>
    </source>
</evidence>
<feature type="transmembrane region" description="Helical" evidence="6">
    <location>
        <begin position="12"/>
        <end position="29"/>
    </location>
</feature>
<gene>
    <name evidence="7" type="ORF">PUV54_00520</name>
</gene>
<dbReference type="Proteomes" id="UP001214043">
    <property type="component" value="Chromosome"/>
</dbReference>
<organism evidence="7 8">
    <name type="scientific">Hyphococcus flavus</name>
    <dbReference type="NCBI Taxonomy" id="1866326"/>
    <lineage>
        <taxon>Bacteria</taxon>
        <taxon>Pseudomonadati</taxon>
        <taxon>Pseudomonadota</taxon>
        <taxon>Alphaproteobacteria</taxon>
        <taxon>Parvularculales</taxon>
        <taxon>Parvularculaceae</taxon>
        <taxon>Hyphococcus</taxon>
    </lineage>
</organism>
<feature type="transmembrane region" description="Helical" evidence="6">
    <location>
        <begin position="283"/>
        <end position="301"/>
    </location>
</feature>
<evidence type="ECO:0000313" key="8">
    <source>
        <dbReference type="Proteomes" id="UP001214043"/>
    </source>
</evidence>
<sequence length="370" mass="40839">MNSLDRYLLRQCITPLFMILLVTTAVVWMTQSLQRIEIIVEYGQGLWTFLFLSLLIIPSLLAIIIPFALFGAVVYALHRLHSDSEIAVMFAAGVSRWRLSAPLLAISVVAALATFYVNVDLMPRCYRVLKLSVAEIRADFANSLIRSGEFVNVSDGLTVYVDDTRGENQYVGLLINDYRNADKREIYMAERAILQDTDAGTMLLLKDGNLQTEASYTGKIDIIRFDDWALNLSAFGNGPGELQLELTERYLGELLNPDMSKHYDRTYAGKLIAEGHGRIASPLYALAYVLVALYTLIGGAYTRRGYFLRVAVAGAAVFGLRIAGFVAQGAAGESGMIALIYAPPLIAIVTLTILLYAPGTIRFMRPKEAA</sequence>
<keyword evidence="3 6" id="KW-0812">Transmembrane</keyword>
<accession>A0AAE9ZDL9</accession>
<keyword evidence="2" id="KW-1003">Cell membrane</keyword>
<evidence type="ECO:0000256" key="4">
    <source>
        <dbReference type="ARBA" id="ARBA00022989"/>
    </source>
</evidence>
<dbReference type="GO" id="GO:0015920">
    <property type="term" value="P:lipopolysaccharide transport"/>
    <property type="evidence" value="ECO:0007669"/>
    <property type="project" value="TreeGrafter"/>
</dbReference>
<proteinExistence type="predicted"/>
<evidence type="ECO:0000256" key="2">
    <source>
        <dbReference type="ARBA" id="ARBA00022475"/>
    </source>
</evidence>
<dbReference type="KEGG" id="hfl:PUV54_00520"/>
<dbReference type="AlphaFoldDB" id="A0AAE9ZDL9"/>